<dbReference type="Gene3D" id="3.40.630.30">
    <property type="match status" value="1"/>
</dbReference>
<name>A0A1B6CTI9_9HEMI</name>
<evidence type="ECO:0008006" key="2">
    <source>
        <dbReference type="Google" id="ProtNLM"/>
    </source>
</evidence>
<gene>
    <name evidence="1" type="ORF">g.698</name>
</gene>
<dbReference type="SUPFAM" id="SSF55729">
    <property type="entry name" value="Acyl-CoA N-acyltransferases (Nat)"/>
    <property type="match status" value="1"/>
</dbReference>
<accession>A0A1B6CTI9</accession>
<reference evidence="1" key="1">
    <citation type="submission" date="2015-12" db="EMBL/GenBank/DDBJ databases">
        <title>De novo transcriptome assembly of four potential Pierce s Disease insect vectors from Arizona vineyards.</title>
        <authorList>
            <person name="Tassone E.E."/>
        </authorList>
    </citation>
    <scope>NUCLEOTIDE SEQUENCE</scope>
</reference>
<dbReference type="InterPro" id="IPR016181">
    <property type="entry name" value="Acyl_CoA_acyltransferase"/>
</dbReference>
<dbReference type="InterPro" id="IPR029625">
    <property type="entry name" value="FAM169"/>
</dbReference>
<sequence length="236" mass="27605">MATITDLEISCFRCRSSNSMLYNCKPDFNTINYSISIELLNCTVCNICVSIKIRDSWKYIEDILSNKTKKDGWQILDGLNDVAAYYLLSQIFYHQHDSPKTELCEATYDIPDKSDIIKLLWHQNKAVGFYTVKPKGSEAHYSTYNMTTLDTAYIRKSHRRQGFALNLIHDLLFSWPGNIGFSTPISIAMWKVLEKFLMLHENYKYLLWEVEGTGEEGSRKLIWFCLKKRNYCIRQD</sequence>
<proteinExistence type="predicted"/>
<evidence type="ECO:0000313" key="1">
    <source>
        <dbReference type="EMBL" id="JAS16790.1"/>
    </source>
</evidence>
<organism evidence="1">
    <name type="scientific">Clastoptera arizonana</name>
    <name type="common">Arizona spittle bug</name>
    <dbReference type="NCBI Taxonomy" id="38151"/>
    <lineage>
        <taxon>Eukaryota</taxon>
        <taxon>Metazoa</taxon>
        <taxon>Ecdysozoa</taxon>
        <taxon>Arthropoda</taxon>
        <taxon>Hexapoda</taxon>
        <taxon>Insecta</taxon>
        <taxon>Pterygota</taxon>
        <taxon>Neoptera</taxon>
        <taxon>Paraneoptera</taxon>
        <taxon>Hemiptera</taxon>
        <taxon>Auchenorrhyncha</taxon>
        <taxon>Cercopoidea</taxon>
        <taxon>Clastopteridae</taxon>
        <taxon>Clastoptera</taxon>
    </lineage>
</organism>
<protein>
    <recommendedName>
        <fullName evidence="2">N-acetyltransferase domain-containing protein</fullName>
    </recommendedName>
</protein>
<dbReference type="PANTHER" id="PTHR22442:SF10">
    <property type="entry name" value="N-ACETYLTRANSFERASE, GNAT FAMILY-RELATED"/>
    <property type="match status" value="1"/>
</dbReference>
<dbReference type="AlphaFoldDB" id="A0A1B6CTI9"/>
<dbReference type="EMBL" id="GEDC01020508">
    <property type="protein sequence ID" value="JAS16790.1"/>
    <property type="molecule type" value="Transcribed_RNA"/>
</dbReference>
<dbReference type="PANTHER" id="PTHR22442">
    <property type="match status" value="1"/>
</dbReference>